<dbReference type="EMBL" id="BJWK01000001">
    <property type="protein sequence ID" value="GEM06393.1"/>
    <property type="molecule type" value="Genomic_DNA"/>
</dbReference>
<evidence type="ECO:0000256" key="2">
    <source>
        <dbReference type="ARBA" id="ARBA00022763"/>
    </source>
</evidence>
<feature type="domain" description="DNA mismatch repair protein S5" evidence="5">
    <location>
        <begin position="246"/>
        <end position="403"/>
    </location>
</feature>
<comment type="similarity">
    <text evidence="1">Belongs to the DNA mismatch repair MutL/HexB family.</text>
</comment>
<dbReference type="SMART" id="SM01340">
    <property type="entry name" value="DNA_mis_repair"/>
    <property type="match status" value="1"/>
</dbReference>
<dbReference type="GO" id="GO:0005524">
    <property type="term" value="F:ATP binding"/>
    <property type="evidence" value="ECO:0007669"/>
    <property type="project" value="InterPro"/>
</dbReference>
<dbReference type="GO" id="GO:0140664">
    <property type="term" value="F:ATP-dependent DNA damage sensor activity"/>
    <property type="evidence" value="ECO:0007669"/>
    <property type="project" value="InterPro"/>
</dbReference>
<dbReference type="Gene3D" id="3.30.565.10">
    <property type="entry name" value="Histidine kinase-like ATPase, C-terminal domain"/>
    <property type="match status" value="1"/>
</dbReference>
<dbReference type="InterPro" id="IPR014721">
    <property type="entry name" value="Ribsml_uS5_D2-typ_fold_subgr"/>
</dbReference>
<dbReference type="OrthoDB" id="429932at2759"/>
<dbReference type="GO" id="GO:0032300">
    <property type="term" value="C:mismatch repair complex"/>
    <property type="evidence" value="ECO:0007669"/>
    <property type="project" value="InterPro"/>
</dbReference>
<evidence type="ECO:0000259" key="4">
    <source>
        <dbReference type="SMART" id="SM00853"/>
    </source>
</evidence>
<dbReference type="InterPro" id="IPR020568">
    <property type="entry name" value="Ribosomal_Su5_D2-typ_SF"/>
</dbReference>
<protein>
    <submittedName>
        <fullName evidence="6">DNA mismatch repair protein MLH3</fullName>
    </submittedName>
</protein>
<dbReference type="InterPro" id="IPR014762">
    <property type="entry name" value="DNA_mismatch_repair_CS"/>
</dbReference>
<organism evidence="6 7">
    <name type="scientific">Rhodotorula toruloides</name>
    <name type="common">Yeast</name>
    <name type="synonym">Rhodosporidium toruloides</name>
    <dbReference type="NCBI Taxonomy" id="5286"/>
    <lineage>
        <taxon>Eukaryota</taxon>
        <taxon>Fungi</taxon>
        <taxon>Dikarya</taxon>
        <taxon>Basidiomycota</taxon>
        <taxon>Pucciniomycotina</taxon>
        <taxon>Microbotryomycetes</taxon>
        <taxon>Sporidiobolales</taxon>
        <taxon>Sporidiobolaceae</taxon>
        <taxon>Rhodotorula</taxon>
    </lineage>
</organism>
<dbReference type="GO" id="GO:0030983">
    <property type="term" value="F:mismatched DNA binding"/>
    <property type="evidence" value="ECO:0007669"/>
    <property type="project" value="InterPro"/>
</dbReference>
<dbReference type="SUPFAM" id="SSF54211">
    <property type="entry name" value="Ribosomal protein S5 domain 2-like"/>
    <property type="match status" value="1"/>
</dbReference>
<evidence type="ECO:0000256" key="1">
    <source>
        <dbReference type="ARBA" id="ARBA00006082"/>
    </source>
</evidence>
<dbReference type="SUPFAM" id="SSF118116">
    <property type="entry name" value="DNA mismatch repair protein MutL"/>
    <property type="match status" value="1"/>
</dbReference>
<dbReference type="InterPro" id="IPR038973">
    <property type="entry name" value="MutL/Mlh/Pms-like"/>
</dbReference>
<name>A0A511K7S2_RHOTO</name>
<dbReference type="PROSITE" id="PS00058">
    <property type="entry name" value="DNA_MISMATCH_REPAIR_1"/>
    <property type="match status" value="1"/>
</dbReference>
<evidence type="ECO:0000256" key="3">
    <source>
        <dbReference type="SAM" id="MobiDB-lite"/>
    </source>
</evidence>
<dbReference type="InterPro" id="IPR042120">
    <property type="entry name" value="MutL_C_dimsub"/>
</dbReference>
<proteinExistence type="inferred from homology"/>
<dbReference type="SMART" id="SM00853">
    <property type="entry name" value="MutL_C"/>
    <property type="match status" value="1"/>
</dbReference>
<sequence length="937" mass="101827">MAGALLQKHPPSQEAPQLALLPPRTSSLIRSSTIVPTLPSILSELVQNSIDARATAIHCTVNLDTWTVRVEDNGTGIARQDLALLRTAARHLTSKLSVTANTTADEAFARVATYGFRGEALASLQDVGTLEIQTRTAWDDETHQLVLRGGQCLAYGESRTERTTGTTVWVRDIFYKLPVRRRALSKPSAQSTLLASLRSTLSTLSLIHPSMSFSLVDTTSSSATLSGESKTLLSVSRSGEGLLGRWRQLWGRAGVEKVREFDEREEGGDGAGSEGAKLRLRGFFSHSAAHTKAGQFIYVNARPLAATQSPLHKLLNTLFASSSFSRHTSSHLTLPSSNTSSPARARASPQKKSFERFPVFVVALEVPDRVVDVSFEPDKRVVEFEDPARIESFLTMITKRFLFENGFIYAAAPAKPHALLSTTPTQGKKRSRTAGTEDDAADSEVSLTRSRKQVAAAGDSGAPGKTAPPTRTCSAPSTIQPIVQRSSGTFFAPAAEVDYPRQTTGADDASYKWTDPGRKQAWLIAGRTGNSRRCDECGLDGAAEGEGRNREGEKEGLVDRRWLKQVEARGDEIGVEESVPDWLKCTLESWDNPVFPAAAPTGRTIPSLLSLRAASSAVQPGQPLATLPAAFRTTKPILSNRFTASKLKQMNDFGCTIVCNNLSTPAANLDASPTPTLAPLEAGMQSFSRASLVEAEFIAQVDTKYLLVRVPPSSEGRGTTLVLVDQHAASERVRVEKFLDAIVGRLVRGEEVEVRELEGEDRVGVVVSRAEFEAVERWWYVLQRRGLRFAAGAYGAANEGDYHQLWLSTLPSLLSDRLSKDPRLAQDLARSFIGHLEEHGGGIARSKRRRGEGWTSGMKDVPPVFLELINSKACRGAIMFNDVLTPAQASTLLAQLAESAFPFQCAHGRPSVVPIVNLPAASRSSSWDEEIDWSRFA</sequence>
<dbReference type="InterPro" id="IPR037198">
    <property type="entry name" value="MutL_C_sf"/>
</dbReference>
<dbReference type="Pfam" id="PF13589">
    <property type="entry name" value="HATPase_c_3"/>
    <property type="match status" value="1"/>
</dbReference>
<evidence type="ECO:0000313" key="6">
    <source>
        <dbReference type="EMBL" id="GEM06393.1"/>
    </source>
</evidence>
<gene>
    <name evidence="6" type="ORF">Rt10032_c01g0410</name>
</gene>
<dbReference type="PANTHER" id="PTHR10073:SF47">
    <property type="entry name" value="DNA MISMATCH REPAIR PROTEIN MLH3"/>
    <property type="match status" value="1"/>
</dbReference>
<dbReference type="InterPro" id="IPR013507">
    <property type="entry name" value="DNA_mismatch_S5_2-like"/>
</dbReference>
<dbReference type="InterPro" id="IPR036890">
    <property type="entry name" value="HATPase_C_sf"/>
</dbReference>
<feature type="region of interest" description="Disordered" evidence="3">
    <location>
        <begin position="330"/>
        <end position="349"/>
    </location>
</feature>
<dbReference type="AlphaFoldDB" id="A0A511K7S2"/>
<comment type="caution">
    <text evidence="6">The sequence shown here is derived from an EMBL/GenBank/DDBJ whole genome shotgun (WGS) entry which is preliminary data.</text>
</comment>
<dbReference type="InterPro" id="IPR014790">
    <property type="entry name" value="MutL_C"/>
</dbReference>
<feature type="compositionally biased region" description="Polar residues" evidence="3">
    <location>
        <begin position="469"/>
        <end position="479"/>
    </location>
</feature>
<feature type="region of interest" description="Disordered" evidence="3">
    <location>
        <begin position="419"/>
        <end position="479"/>
    </location>
</feature>
<dbReference type="Proteomes" id="UP000321518">
    <property type="component" value="Unassembled WGS sequence"/>
</dbReference>
<evidence type="ECO:0000259" key="5">
    <source>
        <dbReference type="SMART" id="SM01340"/>
    </source>
</evidence>
<dbReference type="GO" id="GO:0006298">
    <property type="term" value="P:mismatch repair"/>
    <property type="evidence" value="ECO:0007669"/>
    <property type="project" value="InterPro"/>
</dbReference>
<dbReference type="GO" id="GO:0061982">
    <property type="term" value="P:meiosis I cell cycle process"/>
    <property type="evidence" value="ECO:0007669"/>
    <property type="project" value="UniProtKB-ARBA"/>
</dbReference>
<keyword evidence="2" id="KW-0227">DNA damage</keyword>
<dbReference type="Gene3D" id="3.30.230.10">
    <property type="match status" value="1"/>
</dbReference>
<evidence type="ECO:0000313" key="7">
    <source>
        <dbReference type="Proteomes" id="UP000321518"/>
    </source>
</evidence>
<dbReference type="SUPFAM" id="SSF55874">
    <property type="entry name" value="ATPase domain of HSP90 chaperone/DNA topoisomerase II/histidine kinase"/>
    <property type="match status" value="1"/>
</dbReference>
<accession>A0A511K7S2</accession>
<dbReference type="PANTHER" id="PTHR10073">
    <property type="entry name" value="DNA MISMATCH REPAIR PROTEIN MLH, PMS, MUTL"/>
    <property type="match status" value="1"/>
</dbReference>
<dbReference type="Gene3D" id="3.30.1540.20">
    <property type="entry name" value="MutL, C-terminal domain, dimerisation subdomain"/>
    <property type="match status" value="2"/>
</dbReference>
<dbReference type="GO" id="GO:0016887">
    <property type="term" value="F:ATP hydrolysis activity"/>
    <property type="evidence" value="ECO:0007669"/>
    <property type="project" value="InterPro"/>
</dbReference>
<feature type="domain" description="MutL C-terminal dimerisation" evidence="4">
    <location>
        <begin position="697"/>
        <end position="884"/>
    </location>
</feature>
<reference evidence="6 7" key="1">
    <citation type="submission" date="2019-07" db="EMBL/GenBank/DDBJ databases">
        <title>Rhodotorula toruloides NBRC10032 genome sequencing.</title>
        <authorList>
            <person name="Shida Y."/>
            <person name="Takaku H."/>
            <person name="Ogasawara W."/>
            <person name="Mori K."/>
        </authorList>
    </citation>
    <scope>NUCLEOTIDE SEQUENCE [LARGE SCALE GENOMIC DNA]</scope>
    <source>
        <strain evidence="6 7">NBRC10032</strain>
    </source>
</reference>